<dbReference type="Pfam" id="PF26314">
    <property type="entry name" value="MptA_B_family"/>
    <property type="match status" value="1"/>
</dbReference>
<sequence length="519" mass="55708">MPERRSAAESRRMPGGELPYGDLIGGRRAASWVVLIGLSSGALYLVGYAAGWAIFRNGQRAEVAGAAVRGTPPDAPRLALELGVYFAATALLFALYWWILVLCRRGLLRDGRARTLALGFPVLFNVGLLFGRPYQSIDALTYVAHGFMSTAHGLNPYARAAAEIAYRGDTTELARQLASFGWLPVHGPSPYGALWTWIEALAASLTGSVPGALLLTKSLVVLASLGCAGLIWTILGRVRPEDQLLGTLVYLWNPLIVFEFAAEGHNDAVMVLCVLVSLLFTVTARPALSVMGVVLGVLVKYLPIVFSPAQAVYLWRTRRGAPRLALSVSLALFLGLLLAAALYWPFWIGAGTFDAVRQQGLPFLAPTPSGSLYWLALQVYPDGAAAVTLRLLGLSLVVFAVVAGWRARSAPELLRACAWISVFYLLVVSAGTWPWYAALPLALMALSPRGVFLPLALIVTLTSRLVGPFSNLVNNGFAGWDALMPVATTVSVTVPLAALLPLYVLYRRRPVEKEGPGGV</sequence>
<name>A0A6G8Q7N7_9ACTN</name>
<feature type="transmembrane region" description="Helical" evidence="1">
    <location>
        <begin position="324"/>
        <end position="348"/>
    </location>
</feature>
<dbReference type="EMBL" id="CP045119">
    <property type="protein sequence ID" value="QIN82452.1"/>
    <property type="molecule type" value="Genomic_DNA"/>
</dbReference>
<reference evidence="2 3" key="1">
    <citation type="submission" date="2019-10" db="EMBL/GenBank/DDBJ databases">
        <title>Rubrobacter sp nov SCSIO 52090 isolated from a deep-sea sediment in the South China Sea.</title>
        <authorList>
            <person name="Chen R.W."/>
        </authorList>
    </citation>
    <scope>NUCLEOTIDE SEQUENCE [LARGE SCALE GENOMIC DNA]</scope>
    <source>
        <strain evidence="2 3">SCSIO 52909</strain>
    </source>
</reference>
<organism evidence="2 3">
    <name type="scientific">Rubrobacter tropicus</name>
    <dbReference type="NCBI Taxonomy" id="2653851"/>
    <lineage>
        <taxon>Bacteria</taxon>
        <taxon>Bacillati</taxon>
        <taxon>Actinomycetota</taxon>
        <taxon>Rubrobacteria</taxon>
        <taxon>Rubrobacterales</taxon>
        <taxon>Rubrobacteraceae</taxon>
        <taxon>Rubrobacter</taxon>
    </lineage>
</organism>
<keyword evidence="1" id="KW-0812">Transmembrane</keyword>
<keyword evidence="1" id="KW-1133">Transmembrane helix</keyword>
<evidence type="ECO:0008006" key="4">
    <source>
        <dbReference type="Google" id="ProtNLM"/>
    </source>
</evidence>
<dbReference type="KEGG" id="rub:GBA63_07185"/>
<gene>
    <name evidence="2" type="ORF">GBA63_07185</name>
</gene>
<dbReference type="RefSeq" id="WP_166174806.1">
    <property type="nucleotide sequence ID" value="NZ_CP045119.1"/>
</dbReference>
<feature type="transmembrane region" description="Helical" evidence="1">
    <location>
        <begin position="194"/>
        <end position="214"/>
    </location>
</feature>
<evidence type="ECO:0000313" key="2">
    <source>
        <dbReference type="EMBL" id="QIN82452.1"/>
    </source>
</evidence>
<accession>A0A6G8Q7N7</accession>
<feature type="transmembrane region" description="Helical" evidence="1">
    <location>
        <begin position="482"/>
        <end position="506"/>
    </location>
</feature>
<feature type="transmembrane region" description="Helical" evidence="1">
    <location>
        <begin position="32"/>
        <end position="55"/>
    </location>
</feature>
<protein>
    <recommendedName>
        <fullName evidence="4">DUF2029 domain-containing protein</fullName>
    </recommendedName>
</protein>
<keyword evidence="1" id="KW-0472">Membrane</keyword>
<feature type="transmembrane region" description="Helical" evidence="1">
    <location>
        <begin position="82"/>
        <end position="103"/>
    </location>
</feature>
<feature type="transmembrane region" description="Helical" evidence="1">
    <location>
        <begin position="387"/>
        <end position="407"/>
    </location>
</feature>
<feature type="transmembrane region" description="Helical" evidence="1">
    <location>
        <begin position="115"/>
        <end position="134"/>
    </location>
</feature>
<evidence type="ECO:0000313" key="3">
    <source>
        <dbReference type="Proteomes" id="UP000501452"/>
    </source>
</evidence>
<feature type="transmembrane region" description="Helical" evidence="1">
    <location>
        <begin position="269"/>
        <end position="288"/>
    </location>
</feature>
<feature type="transmembrane region" description="Helical" evidence="1">
    <location>
        <begin position="219"/>
        <end position="238"/>
    </location>
</feature>
<dbReference type="Proteomes" id="UP000501452">
    <property type="component" value="Chromosome"/>
</dbReference>
<evidence type="ECO:0000256" key="1">
    <source>
        <dbReference type="SAM" id="Phobius"/>
    </source>
</evidence>
<feature type="transmembrane region" description="Helical" evidence="1">
    <location>
        <begin position="294"/>
        <end position="315"/>
    </location>
</feature>
<feature type="transmembrane region" description="Helical" evidence="1">
    <location>
        <begin position="413"/>
        <end position="439"/>
    </location>
</feature>
<dbReference type="AlphaFoldDB" id="A0A6G8Q7N7"/>
<proteinExistence type="predicted"/>
<feature type="transmembrane region" description="Helical" evidence="1">
    <location>
        <begin position="244"/>
        <end position="262"/>
    </location>
</feature>
<keyword evidence="3" id="KW-1185">Reference proteome</keyword>